<dbReference type="EMBL" id="JAPEIS010000002">
    <property type="protein sequence ID" value="KAJ8069451.1"/>
    <property type="molecule type" value="Genomic_DNA"/>
</dbReference>
<protein>
    <submittedName>
        <fullName evidence="1">Uncharacterized protein</fullName>
    </submittedName>
</protein>
<keyword evidence="2" id="KW-1185">Reference proteome</keyword>
<dbReference type="OrthoDB" id="4692089at2759"/>
<evidence type="ECO:0000313" key="2">
    <source>
        <dbReference type="Proteomes" id="UP001152300"/>
    </source>
</evidence>
<sequence length="139" mass="15052">MTTTTPAELVALLTPPPLPSAPIPCQIPSGTVALFQGDWNSVRTDLILDDYVPNQRHIVPASQYDLTSWILYNMPVGTVMALLAAIKTDGPIADQSNALTCIDLVGTGKTEAADLVPAGLNDQISMFFFGERWILMWAH</sequence>
<name>A0A9X0DMV3_9HELO</name>
<dbReference type="AlphaFoldDB" id="A0A9X0DMV3"/>
<organism evidence="1 2">
    <name type="scientific">Sclerotinia nivalis</name>
    <dbReference type="NCBI Taxonomy" id="352851"/>
    <lineage>
        <taxon>Eukaryota</taxon>
        <taxon>Fungi</taxon>
        <taxon>Dikarya</taxon>
        <taxon>Ascomycota</taxon>
        <taxon>Pezizomycotina</taxon>
        <taxon>Leotiomycetes</taxon>
        <taxon>Helotiales</taxon>
        <taxon>Sclerotiniaceae</taxon>
        <taxon>Sclerotinia</taxon>
    </lineage>
</organism>
<dbReference type="Proteomes" id="UP001152300">
    <property type="component" value="Unassembled WGS sequence"/>
</dbReference>
<accession>A0A9X0DMV3</accession>
<proteinExistence type="predicted"/>
<reference evidence="1" key="1">
    <citation type="submission" date="2022-11" db="EMBL/GenBank/DDBJ databases">
        <title>Genome Resource of Sclerotinia nivalis Strain SnTB1, a Plant Pathogen Isolated from American Ginseng.</title>
        <authorList>
            <person name="Fan S."/>
        </authorList>
    </citation>
    <scope>NUCLEOTIDE SEQUENCE</scope>
    <source>
        <strain evidence="1">SnTB1</strain>
    </source>
</reference>
<gene>
    <name evidence="1" type="ORF">OCU04_003105</name>
</gene>
<evidence type="ECO:0000313" key="1">
    <source>
        <dbReference type="EMBL" id="KAJ8069451.1"/>
    </source>
</evidence>
<comment type="caution">
    <text evidence="1">The sequence shown here is derived from an EMBL/GenBank/DDBJ whole genome shotgun (WGS) entry which is preliminary data.</text>
</comment>